<protein>
    <submittedName>
        <fullName evidence="4">Acyltransferase</fullName>
    </submittedName>
    <submittedName>
        <fullName evidence="3">O-acetyltransferase OatA</fullName>
    </submittedName>
</protein>
<reference evidence="4" key="3">
    <citation type="journal article" date="2020" name="Syst. Appl. Microbiol.">
        <title>Clarifying the taxonomy of the causal agent of bacterial leaf spot of lettuce through a polyphasic approach reveals that Xanthomonas cynarae Trebaol et al. 2000 emend. Timilsina et al. 2019 is a later heterotypic synonym of Xanthomonas hortorum Vauterin et al. 1995.</title>
        <authorList>
            <person name="Moriniere L."/>
            <person name="Burlet A."/>
            <person name="Rosenthal E.R."/>
            <person name="Nesme X."/>
            <person name="Portier P."/>
            <person name="Bull C.T."/>
            <person name="Lavire C."/>
            <person name="Fischer-Le Saux M."/>
            <person name="Bertolla F."/>
        </authorList>
    </citation>
    <scope>NUCLEOTIDE SEQUENCE</scope>
    <source>
        <strain evidence="4">CFBP2533</strain>
    </source>
</reference>
<dbReference type="GO" id="GO:0009103">
    <property type="term" value="P:lipopolysaccharide biosynthetic process"/>
    <property type="evidence" value="ECO:0007669"/>
    <property type="project" value="TreeGrafter"/>
</dbReference>
<dbReference type="EMBL" id="LR828261">
    <property type="protein sequence ID" value="CAD0355654.1"/>
    <property type="molecule type" value="Genomic_DNA"/>
</dbReference>
<evidence type="ECO:0000313" key="5">
    <source>
        <dbReference type="Proteomes" id="UP000548771"/>
    </source>
</evidence>
<reference evidence="5" key="2">
    <citation type="journal article" date="2020" name="Syst. Appl. Microbiol.">
        <title>Clarifying the taxonomy of the causal agent of bacterial leaf spot of lettuce through a polyphasic approach reveals that Xanthomonas cynarae Trebaol et al. 2000 emend. Timilsina et al. 2019 is a later heterotypic synonym of Xanthomonas hortorum Vauterin et al. 1995.</title>
        <authorList>
            <person name="Moriniere L."/>
            <person name="Burlet A."/>
            <person name="Rosenthal E.R."/>
            <person name="Nesme X."/>
            <person name="Portier P."/>
            <person name="Bull C.T."/>
            <person name="Lavire C."/>
            <person name="Fischer-Le Saux M."/>
            <person name="Bertolla F."/>
        </authorList>
    </citation>
    <scope>NUCLEOTIDE SEQUENCE [LARGE SCALE GENOMIC DNA]</scope>
    <source>
        <strain evidence="5">CFBP2533</strain>
    </source>
</reference>
<feature type="transmembrane region" description="Helical" evidence="1">
    <location>
        <begin position="235"/>
        <end position="253"/>
    </location>
</feature>
<dbReference type="EMBL" id="SMDX01000029">
    <property type="protein sequence ID" value="NMI23815.1"/>
    <property type="molecule type" value="Genomic_DNA"/>
</dbReference>
<dbReference type="GO" id="GO:0016020">
    <property type="term" value="C:membrane"/>
    <property type="evidence" value="ECO:0007669"/>
    <property type="project" value="TreeGrafter"/>
</dbReference>
<feature type="transmembrane region" description="Helical" evidence="1">
    <location>
        <begin position="290"/>
        <end position="309"/>
    </location>
</feature>
<dbReference type="Proteomes" id="UP000548771">
    <property type="component" value="Unassembled WGS sequence"/>
</dbReference>
<feature type="transmembrane region" description="Helical" evidence="1">
    <location>
        <begin position="159"/>
        <end position="180"/>
    </location>
</feature>
<reference evidence="4" key="1">
    <citation type="submission" date="2019-03" db="EMBL/GenBank/DDBJ databases">
        <authorList>
            <person name="Moriniere L."/>
            <person name="Burlet A."/>
            <person name="Rosenthal E."/>
            <person name="Portier P."/>
            <person name="Lavire C."/>
            <person name="Nesme X."/>
            <person name="Bull C.T."/>
            <person name="Le Saux M."/>
            <person name="Bertolla F."/>
        </authorList>
    </citation>
    <scope>NUCLEOTIDE SEQUENCE</scope>
    <source>
        <strain evidence="4">CFBP2533</strain>
    </source>
</reference>
<evidence type="ECO:0000256" key="1">
    <source>
        <dbReference type="SAM" id="Phobius"/>
    </source>
</evidence>
<dbReference type="PANTHER" id="PTHR23028">
    <property type="entry name" value="ACETYLTRANSFERASE"/>
    <property type="match status" value="1"/>
</dbReference>
<proteinExistence type="predicted"/>
<dbReference type="Pfam" id="PF01757">
    <property type="entry name" value="Acyl_transf_3"/>
    <property type="match status" value="1"/>
</dbReference>
<evidence type="ECO:0000313" key="4">
    <source>
        <dbReference type="EMBL" id="NMI23815.1"/>
    </source>
</evidence>
<dbReference type="GO" id="GO:0016747">
    <property type="term" value="F:acyltransferase activity, transferring groups other than amino-acyl groups"/>
    <property type="evidence" value="ECO:0007669"/>
    <property type="project" value="InterPro"/>
</dbReference>
<keyword evidence="4" id="KW-0012">Acyltransferase</keyword>
<dbReference type="RefSeq" id="WP_168959566.1">
    <property type="nucleotide sequence ID" value="NZ_CP103838.1"/>
</dbReference>
<evidence type="ECO:0000313" key="3">
    <source>
        <dbReference type="EMBL" id="CAD0355649.1"/>
    </source>
</evidence>
<feature type="transmembrane region" description="Helical" evidence="1">
    <location>
        <begin position="259"/>
        <end position="278"/>
    </location>
</feature>
<organism evidence="3">
    <name type="scientific">Xanthomonas hortorum pv. pelargonii</name>
    <dbReference type="NCBI Taxonomy" id="453602"/>
    <lineage>
        <taxon>Bacteria</taxon>
        <taxon>Pseudomonadati</taxon>
        <taxon>Pseudomonadota</taxon>
        <taxon>Gammaproteobacteria</taxon>
        <taxon>Lysobacterales</taxon>
        <taxon>Lysobacteraceae</taxon>
        <taxon>Xanthomonas</taxon>
    </lineage>
</organism>
<dbReference type="PANTHER" id="PTHR23028:SF53">
    <property type="entry name" value="ACYL_TRANSF_3 DOMAIN-CONTAINING PROTEIN"/>
    <property type="match status" value="1"/>
</dbReference>
<dbReference type="AlphaFoldDB" id="A0A6V7EX91"/>
<dbReference type="InterPro" id="IPR050879">
    <property type="entry name" value="Acyltransferase_3"/>
</dbReference>
<feature type="transmembrane region" description="Helical" evidence="1">
    <location>
        <begin position="101"/>
        <end position="119"/>
    </location>
</feature>
<accession>A0A6V7EX91</accession>
<keyword evidence="3" id="KW-0808">Transferase</keyword>
<evidence type="ECO:0000259" key="2">
    <source>
        <dbReference type="Pfam" id="PF01757"/>
    </source>
</evidence>
<feature type="transmembrane region" description="Helical" evidence="1">
    <location>
        <begin position="12"/>
        <end position="34"/>
    </location>
</feature>
<name>A0A6V7EX91_9XANT</name>
<keyword evidence="1" id="KW-1133">Transmembrane helix</keyword>
<feature type="transmembrane region" description="Helical" evidence="1">
    <location>
        <begin position="74"/>
        <end position="95"/>
    </location>
</feature>
<dbReference type="EMBL" id="LR828261">
    <property type="protein sequence ID" value="CAD0355649.1"/>
    <property type="molecule type" value="Genomic_DNA"/>
</dbReference>
<dbReference type="InterPro" id="IPR002656">
    <property type="entry name" value="Acyl_transf_3_dom"/>
</dbReference>
<keyword evidence="1" id="KW-0472">Membrane</keyword>
<reference evidence="3" key="4">
    <citation type="submission" date="2020-07" db="EMBL/GenBank/DDBJ databases">
        <authorList>
            <person name="Pothier F. J."/>
        </authorList>
    </citation>
    <scope>NUCLEOTIDE SEQUENCE</scope>
    <source>
        <strain evidence="3">CFBP 2533</strain>
    </source>
</reference>
<feature type="transmembrane region" description="Helical" evidence="1">
    <location>
        <begin position="329"/>
        <end position="350"/>
    </location>
</feature>
<gene>
    <name evidence="3" type="primary">oatA</name>
    <name evidence="3" type="ORF">CFBP2533_40370</name>
    <name evidence="4" type="ORF">E1J24_18700</name>
</gene>
<sequence length="379" mass="41844">MRYPALDLLRGIAIVWVMLFHSFVVGGLGPDWAWLSRYGWMGVDLFFVLSGFLIGTQVLTPLARGQRLDFKDFYLRRAFRILPAFLVVLVIYMAWPDFRESPGLAPWWMFVTFTLNLFVDYGRDAAFSHAWSLCVEEHFYLVFPLLATLLLRRPSAARFGVLCVLVVVAGIALRAGIWLHNTALDSAGAGLQRNWFIEDIYYPTWNRLDGLLAGLALAVLKVFRPQLWQRLQPHGNAFLFAGVVVLGLAMWLFRERTGLIGNAVGWPVLSLGLALLVLSGTATSGLLGGLRVPGAAWLAGISYSLYLTHKAVFHLVQTWFGSGLDGRGVIAFAIYGGCALLAGAALHYAVERPFLQLRKQRGKAAAAPPREVPEVLAGG</sequence>
<keyword evidence="1" id="KW-0812">Transmembrane</keyword>
<feature type="domain" description="Acyltransferase 3" evidence="2">
    <location>
        <begin position="4"/>
        <end position="342"/>
    </location>
</feature>
<feature type="transmembrane region" description="Helical" evidence="1">
    <location>
        <begin position="40"/>
        <end position="62"/>
    </location>
</feature>